<sequence>MIVSVCGQRSLDNLNYTVAVNHNYLTRVPPTSLPLPYAPIIPEHDIALPIPAIELCHELAEPLPRPREAFTHSVGVGVPLALAVTPGYGQAAAGKQVVEPERVQNRADHVVGGGVLVKEYVHHAPVVVEEIGSEGKMLKPHTPQTYPHNIHNSLHLPTPRKRLLSRHPELNRDIDPAPLPKWLDPLSERDFSVAELVHDDDLSRVDVDTTEEGELCLVKDLELGDLQQLVCGPDVERADPTPESMPRRCAVDICASSLATMSPTLPLSYLEPVPNNIVERTIRLDNPHLTWQTPLSYRKIPRKGHMTRDPNALVHKLEHVAYGSERQEETVRGDGRAELEEGAHGRENFGDLIKG</sequence>
<evidence type="ECO:0000313" key="3">
    <source>
        <dbReference type="Proteomes" id="UP000268093"/>
    </source>
</evidence>
<dbReference type="AlphaFoldDB" id="A0A433AVJ1"/>
<reference evidence="2 3" key="1">
    <citation type="journal article" date="2018" name="New Phytol.">
        <title>Phylogenomics of Endogonaceae and evolution of mycorrhizas within Mucoromycota.</title>
        <authorList>
            <person name="Chang Y."/>
            <person name="Desiro A."/>
            <person name="Na H."/>
            <person name="Sandor L."/>
            <person name="Lipzen A."/>
            <person name="Clum A."/>
            <person name="Barry K."/>
            <person name="Grigoriev I.V."/>
            <person name="Martin F.M."/>
            <person name="Stajich J.E."/>
            <person name="Smith M.E."/>
            <person name="Bonito G."/>
            <person name="Spatafora J.W."/>
        </authorList>
    </citation>
    <scope>NUCLEOTIDE SEQUENCE [LARGE SCALE GENOMIC DNA]</scope>
    <source>
        <strain evidence="2 3">GMNB39</strain>
    </source>
</reference>
<name>A0A433AVJ1_9FUNG</name>
<proteinExistence type="predicted"/>
<feature type="region of interest" description="Disordered" evidence="1">
    <location>
        <begin position="324"/>
        <end position="355"/>
    </location>
</feature>
<dbReference type="Proteomes" id="UP000268093">
    <property type="component" value="Unassembled WGS sequence"/>
</dbReference>
<keyword evidence="3" id="KW-1185">Reference proteome</keyword>
<evidence type="ECO:0000256" key="1">
    <source>
        <dbReference type="SAM" id="MobiDB-lite"/>
    </source>
</evidence>
<gene>
    <name evidence="2" type="ORF">BC936DRAFT_140301</name>
</gene>
<accession>A0A433AVJ1</accession>
<comment type="caution">
    <text evidence="2">The sequence shown here is derived from an EMBL/GenBank/DDBJ whole genome shotgun (WGS) entry which is preliminary data.</text>
</comment>
<protein>
    <submittedName>
        <fullName evidence="2">Uncharacterized protein</fullName>
    </submittedName>
</protein>
<organism evidence="2 3">
    <name type="scientific">Jimgerdemannia flammicorona</name>
    <dbReference type="NCBI Taxonomy" id="994334"/>
    <lineage>
        <taxon>Eukaryota</taxon>
        <taxon>Fungi</taxon>
        <taxon>Fungi incertae sedis</taxon>
        <taxon>Mucoromycota</taxon>
        <taxon>Mucoromycotina</taxon>
        <taxon>Endogonomycetes</taxon>
        <taxon>Endogonales</taxon>
        <taxon>Endogonaceae</taxon>
        <taxon>Jimgerdemannia</taxon>
    </lineage>
</organism>
<evidence type="ECO:0000313" key="2">
    <source>
        <dbReference type="EMBL" id="RUP06735.1"/>
    </source>
</evidence>
<dbReference type="EMBL" id="RBNI01016780">
    <property type="protein sequence ID" value="RUP06735.1"/>
    <property type="molecule type" value="Genomic_DNA"/>
</dbReference>